<gene>
    <name evidence="3" type="ORF">BXY41_101124</name>
</gene>
<reference evidence="3 4" key="1">
    <citation type="submission" date="2018-02" db="EMBL/GenBank/DDBJ databases">
        <title>Genomic Encyclopedia of Archaeal and Bacterial Type Strains, Phase II (KMG-II): from individual species to whole genera.</title>
        <authorList>
            <person name="Goeker M."/>
        </authorList>
    </citation>
    <scope>NUCLEOTIDE SEQUENCE [LARGE SCALE GENOMIC DNA]</scope>
    <source>
        <strain evidence="3 4">DSM 3808</strain>
    </source>
</reference>
<dbReference type="Gene3D" id="3.40.190.10">
    <property type="entry name" value="Periplasmic binding protein-like II"/>
    <property type="match status" value="1"/>
</dbReference>
<evidence type="ECO:0000313" key="4">
    <source>
        <dbReference type="Proteomes" id="UP000237749"/>
    </source>
</evidence>
<keyword evidence="4" id="KW-1185">Reference proteome</keyword>
<dbReference type="Proteomes" id="UP000237749">
    <property type="component" value="Unassembled WGS sequence"/>
</dbReference>
<feature type="compositionally biased region" description="Basic and acidic residues" evidence="1">
    <location>
        <begin position="24"/>
        <end position="46"/>
    </location>
</feature>
<keyword evidence="2" id="KW-0732">Signal</keyword>
<sequence>MRKAVAAILALSMIVGLTGCAGKKEETAPAKEQTESSGEAGKKEGESTAAETTKSAGGDQAPVTLTFWHRDGNTTSNPMFDVIIKDFEEKYPWITVEYTGLAADSYMTKYNTAIVTGETPDVCTISNKDLNALVAQDALLDLEESFNQWEEKDQMLPEILDSARFLSGDGKLYMLGYGMTQETSWYNKKWHEEHGIEPAQTIDQLVEYSKKYADKSKGEYYFTLRGGAGSAENLFMFLMSYAGVTSFFQEDGTCNLNNPKIAEGLDVYASLYKDGLVSVDAISNGFKEMVAEFGSGTAQYMMHNSSSVAENEKNLGAENVMVVKPLAGKDGIAVCKAPSFMGAAAFKATKHPEEATLFVEYLASAVGAGYADVTEGRVPVNKGIYEQDWYKENPYYQVYATFAEEGVKFAEFPFWLDGYNEYAKTNITADFQAVLHGEKQAADVCNAWANDLGKMQKEYLSK</sequence>
<dbReference type="AlphaFoldDB" id="A0A2S6HY18"/>
<dbReference type="PROSITE" id="PS51257">
    <property type="entry name" value="PROKAR_LIPOPROTEIN"/>
    <property type="match status" value="1"/>
</dbReference>
<evidence type="ECO:0000256" key="2">
    <source>
        <dbReference type="SAM" id="SignalP"/>
    </source>
</evidence>
<feature type="signal peptide" evidence="2">
    <location>
        <begin position="1"/>
        <end position="21"/>
    </location>
</feature>
<proteinExistence type="predicted"/>
<comment type="caution">
    <text evidence="3">The sequence shown here is derived from an EMBL/GenBank/DDBJ whole genome shotgun (WGS) entry which is preliminary data.</text>
</comment>
<dbReference type="InterPro" id="IPR006059">
    <property type="entry name" value="SBP"/>
</dbReference>
<evidence type="ECO:0000313" key="3">
    <source>
        <dbReference type="EMBL" id="PPK83066.1"/>
    </source>
</evidence>
<accession>A0A2S6HY18</accession>
<dbReference type="Pfam" id="PF13416">
    <property type="entry name" value="SBP_bac_8"/>
    <property type="match status" value="1"/>
</dbReference>
<evidence type="ECO:0000256" key="1">
    <source>
        <dbReference type="SAM" id="MobiDB-lite"/>
    </source>
</evidence>
<protein>
    <submittedName>
        <fullName evidence="3">Carbohydrate ABC transporter substrate-binding protein (CUT1 family)</fullName>
    </submittedName>
</protein>
<dbReference type="OrthoDB" id="9808332at2"/>
<feature type="region of interest" description="Disordered" evidence="1">
    <location>
        <begin position="24"/>
        <end position="61"/>
    </location>
</feature>
<name>A0A2S6HY18_9FIRM</name>
<dbReference type="PANTHER" id="PTHR43649">
    <property type="entry name" value="ARABINOSE-BINDING PROTEIN-RELATED"/>
    <property type="match status" value="1"/>
</dbReference>
<dbReference type="CDD" id="cd13585">
    <property type="entry name" value="PBP2_TMBP_like"/>
    <property type="match status" value="1"/>
</dbReference>
<dbReference type="RefSeq" id="WP_104433519.1">
    <property type="nucleotide sequence ID" value="NZ_PTJA01000001.1"/>
</dbReference>
<organism evidence="3 4">
    <name type="scientific">Lacrimispora xylanisolvens</name>
    <dbReference type="NCBI Taxonomy" id="384636"/>
    <lineage>
        <taxon>Bacteria</taxon>
        <taxon>Bacillati</taxon>
        <taxon>Bacillota</taxon>
        <taxon>Clostridia</taxon>
        <taxon>Lachnospirales</taxon>
        <taxon>Lachnospiraceae</taxon>
        <taxon>Lacrimispora</taxon>
    </lineage>
</organism>
<dbReference type="InterPro" id="IPR050490">
    <property type="entry name" value="Bact_solute-bd_prot1"/>
</dbReference>
<feature type="chain" id="PRO_5039552415" evidence="2">
    <location>
        <begin position="22"/>
        <end position="462"/>
    </location>
</feature>
<dbReference type="EMBL" id="PTJA01000001">
    <property type="protein sequence ID" value="PPK83066.1"/>
    <property type="molecule type" value="Genomic_DNA"/>
</dbReference>
<dbReference type="SUPFAM" id="SSF53850">
    <property type="entry name" value="Periplasmic binding protein-like II"/>
    <property type="match status" value="1"/>
</dbReference>